<dbReference type="InterPro" id="IPR001279">
    <property type="entry name" value="Metallo-B-lactamas"/>
</dbReference>
<evidence type="ECO:0000256" key="3">
    <source>
        <dbReference type="ARBA" id="ARBA00022801"/>
    </source>
</evidence>
<name>A0A1M6R0V3_9BRAD</name>
<dbReference type="OrthoDB" id="9803916at2"/>
<keyword evidence="2" id="KW-0479">Metal-binding</keyword>
<dbReference type="GO" id="GO:0046872">
    <property type="term" value="F:metal ion binding"/>
    <property type="evidence" value="ECO:0007669"/>
    <property type="project" value="UniProtKB-KW"/>
</dbReference>
<dbReference type="CDD" id="cd07720">
    <property type="entry name" value="OPHC2-like_MBL-fold"/>
    <property type="match status" value="1"/>
</dbReference>
<protein>
    <submittedName>
        <fullName evidence="6">Glyoxylase, beta-lactamase superfamily II</fullName>
    </submittedName>
</protein>
<dbReference type="Proteomes" id="UP000189935">
    <property type="component" value="Chromosome I"/>
</dbReference>
<dbReference type="Pfam" id="PF00753">
    <property type="entry name" value="Lactamase_B"/>
    <property type="match status" value="1"/>
</dbReference>
<proteinExistence type="inferred from homology"/>
<sequence length="295" mass="32315">MTAQPAQQIPGVYHRKIGDIVVTAISDGYLDGSMDVMRNVDLEQAHRILKDAFRPARRTNVNAFLIHSKGRIAIVDTGSGNYLQPSAGFVQRNLAAAGIDPASIDTVLLTHMHPDHSAGLTDMSNGERLFPNAELVMHENEPAHWFDDGAMAKADERSRKLYFLAGREQVTPYKNRTRLFRQGEVFPGVTAVPSLGHTPGHTAYLVASGNDQLMIWGDTVHVPEVQTALPEAGMAFDTDLAAAAASRKRMFDRVSTDGMLVAGMHLHFPAFSRLARRGDAYALHPEAWVHTLDAV</sequence>
<keyword evidence="3" id="KW-0378">Hydrolase</keyword>
<comment type="similarity">
    <text evidence="1">Belongs to the metallo-beta-lactamase superfamily.</text>
</comment>
<dbReference type="PANTHER" id="PTHR42978">
    <property type="entry name" value="QUORUM-QUENCHING LACTONASE YTNP-RELATED-RELATED"/>
    <property type="match status" value="1"/>
</dbReference>
<dbReference type="Gene3D" id="3.60.15.10">
    <property type="entry name" value="Ribonuclease Z/Hydroxyacylglutathione hydrolase-like"/>
    <property type="match status" value="1"/>
</dbReference>
<accession>A0A1M6R0V3</accession>
<keyword evidence="4" id="KW-0862">Zinc</keyword>
<evidence type="ECO:0000256" key="1">
    <source>
        <dbReference type="ARBA" id="ARBA00007749"/>
    </source>
</evidence>
<dbReference type="PANTHER" id="PTHR42978:SF6">
    <property type="entry name" value="QUORUM-QUENCHING LACTONASE YTNP-RELATED"/>
    <property type="match status" value="1"/>
</dbReference>
<feature type="domain" description="Metallo-beta-lactamase" evidence="5">
    <location>
        <begin position="60"/>
        <end position="265"/>
    </location>
</feature>
<evidence type="ECO:0000256" key="2">
    <source>
        <dbReference type="ARBA" id="ARBA00022723"/>
    </source>
</evidence>
<dbReference type="InterPro" id="IPR036866">
    <property type="entry name" value="RibonucZ/Hydroxyglut_hydro"/>
</dbReference>
<dbReference type="RefSeq" id="WP_079538767.1">
    <property type="nucleotide sequence ID" value="NZ_LT670844.1"/>
</dbReference>
<gene>
    <name evidence="6" type="ORF">SAMN05444159_2849</name>
</gene>
<organism evidence="6 7">
    <name type="scientific">Bradyrhizobium lablabi</name>
    <dbReference type="NCBI Taxonomy" id="722472"/>
    <lineage>
        <taxon>Bacteria</taxon>
        <taxon>Pseudomonadati</taxon>
        <taxon>Pseudomonadota</taxon>
        <taxon>Alphaproteobacteria</taxon>
        <taxon>Hyphomicrobiales</taxon>
        <taxon>Nitrobacteraceae</taxon>
        <taxon>Bradyrhizobium</taxon>
    </lineage>
</organism>
<dbReference type="AlphaFoldDB" id="A0A1M6R0V3"/>
<dbReference type="InterPro" id="IPR051013">
    <property type="entry name" value="MBL_superfamily_lactonases"/>
</dbReference>
<dbReference type="GO" id="GO:0016787">
    <property type="term" value="F:hydrolase activity"/>
    <property type="evidence" value="ECO:0007669"/>
    <property type="project" value="UniProtKB-KW"/>
</dbReference>
<dbReference type="EMBL" id="LT670844">
    <property type="protein sequence ID" value="SHK26121.1"/>
    <property type="molecule type" value="Genomic_DNA"/>
</dbReference>
<evidence type="ECO:0000313" key="6">
    <source>
        <dbReference type="EMBL" id="SHK26121.1"/>
    </source>
</evidence>
<evidence type="ECO:0000256" key="4">
    <source>
        <dbReference type="ARBA" id="ARBA00022833"/>
    </source>
</evidence>
<reference evidence="6 7" key="1">
    <citation type="submission" date="2016-11" db="EMBL/GenBank/DDBJ databases">
        <authorList>
            <person name="Jaros S."/>
            <person name="Januszkiewicz K."/>
            <person name="Wedrychowicz H."/>
        </authorList>
    </citation>
    <scope>NUCLEOTIDE SEQUENCE [LARGE SCALE GENOMIC DNA]</scope>
    <source>
        <strain evidence="6 7">GAS499</strain>
    </source>
</reference>
<evidence type="ECO:0000313" key="7">
    <source>
        <dbReference type="Proteomes" id="UP000189935"/>
    </source>
</evidence>
<dbReference type="SUPFAM" id="SSF56281">
    <property type="entry name" value="Metallo-hydrolase/oxidoreductase"/>
    <property type="match status" value="1"/>
</dbReference>
<dbReference type="SMART" id="SM00849">
    <property type="entry name" value="Lactamase_B"/>
    <property type="match status" value="1"/>
</dbReference>
<evidence type="ECO:0000259" key="5">
    <source>
        <dbReference type="SMART" id="SM00849"/>
    </source>
</evidence>